<feature type="binding site" evidence="2">
    <location>
        <position position="137"/>
    </location>
    <ligand>
        <name>Mn(2+)</name>
        <dbReference type="ChEBI" id="CHEBI:29035"/>
        <label>2</label>
    </ligand>
</feature>
<name>A0A0N9WBD9_PSEFL</name>
<dbReference type="Gene3D" id="3.30.70.360">
    <property type="match status" value="1"/>
</dbReference>
<dbReference type="RefSeq" id="WP_054597925.1">
    <property type="nucleotide sequence ID" value="NZ_CP012830.1"/>
</dbReference>
<dbReference type="EMBL" id="CP012830">
    <property type="protein sequence ID" value="ALI04741.1"/>
    <property type="molecule type" value="Genomic_DNA"/>
</dbReference>
<dbReference type="Pfam" id="PF01546">
    <property type="entry name" value="Peptidase_M20"/>
    <property type="match status" value="1"/>
</dbReference>
<dbReference type="Gene3D" id="3.40.630.10">
    <property type="entry name" value="Zn peptidases"/>
    <property type="match status" value="1"/>
</dbReference>
<keyword evidence="2" id="KW-0479">Metal-binding</keyword>
<dbReference type="InterPro" id="IPR011650">
    <property type="entry name" value="Peptidase_M20_dimer"/>
</dbReference>
<dbReference type="Pfam" id="PF07687">
    <property type="entry name" value="M20_dimer"/>
    <property type="match status" value="1"/>
</dbReference>
<feature type="binding site" evidence="2">
    <location>
        <position position="361"/>
    </location>
    <ligand>
        <name>Mn(2+)</name>
        <dbReference type="ChEBI" id="CHEBI:29035"/>
        <label>2</label>
    </ligand>
</feature>
<protein>
    <submittedName>
        <fullName evidence="4">Amidohydrolase</fullName>
    </submittedName>
</protein>
<dbReference type="GO" id="GO:0050118">
    <property type="term" value="F:N-acetyldiaminopimelate deacetylase activity"/>
    <property type="evidence" value="ECO:0007669"/>
    <property type="project" value="UniProtKB-ARBA"/>
</dbReference>
<evidence type="ECO:0000313" key="5">
    <source>
        <dbReference type="Proteomes" id="UP000066487"/>
    </source>
</evidence>
<dbReference type="GO" id="GO:0046872">
    <property type="term" value="F:metal ion binding"/>
    <property type="evidence" value="ECO:0007669"/>
    <property type="project" value="UniProtKB-KW"/>
</dbReference>
<evidence type="ECO:0000256" key="1">
    <source>
        <dbReference type="ARBA" id="ARBA00022801"/>
    </source>
</evidence>
<gene>
    <name evidence="4" type="ORF">AO353_28160</name>
</gene>
<proteinExistence type="predicted"/>
<dbReference type="OrthoDB" id="9777385at2"/>
<reference evidence="4 5" key="2">
    <citation type="journal article" date="2018" name="Nature">
        <title>Mutant phenotypes for thousands of bacterial genes of unknown function.</title>
        <authorList>
            <person name="Price M.N."/>
            <person name="Wetmore K.M."/>
            <person name="Waters R.J."/>
            <person name="Callaghan M."/>
            <person name="Ray J."/>
            <person name="Liu H."/>
            <person name="Kuehl J.V."/>
            <person name="Melnyk R.A."/>
            <person name="Lamson J.S."/>
            <person name="Suh Y."/>
            <person name="Carlson H.K."/>
            <person name="Esquivel Z."/>
            <person name="Sadeeshkumar H."/>
            <person name="Chakraborty R."/>
            <person name="Zane G.M."/>
            <person name="Rubin B.E."/>
            <person name="Wall J.D."/>
            <person name="Visel A."/>
            <person name="Bristow J."/>
            <person name="Blow M.J."/>
            <person name="Arkin A.P."/>
            <person name="Deutschbauer A.M."/>
        </authorList>
    </citation>
    <scope>NUCLEOTIDE SEQUENCE [LARGE SCALE GENOMIC DNA]</scope>
    <source>
        <strain evidence="4 5">FW300-N2E3</strain>
    </source>
</reference>
<feature type="domain" description="Peptidase M20 dimerisation" evidence="3">
    <location>
        <begin position="186"/>
        <end position="281"/>
    </location>
</feature>
<dbReference type="PIRSF" id="PIRSF005962">
    <property type="entry name" value="Pept_M20D_amidohydro"/>
    <property type="match status" value="1"/>
</dbReference>
<evidence type="ECO:0000256" key="2">
    <source>
        <dbReference type="PIRSR" id="PIRSR005962-1"/>
    </source>
</evidence>
<dbReference type="PANTHER" id="PTHR11014">
    <property type="entry name" value="PEPTIDASE M20 FAMILY MEMBER"/>
    <property type="match status" value="1"/>
</dbReference>
<dbReference type="CDD" id="cd05666">
    <property type="entry name" value="M20_Acy1-like"/>
    <property type="match status" value="1"/>
</dbReference>
<dbReference type="NCBIfam" id="TIGR01891">
    <property type="entry name" value="amidohydrolases"/>
    <property type="match status" value="1"/>
</dbReference>
<dbReference type="SUPFAM" id="SSF55031">
    <property type="entry name" value="Bacterial exopeptidase dimerisation domain"/>
    <property type="match status" value="1"/>
</dbReference>
<organism evidence="4 5">
    <name type="scientific">Pseudomonas fluorescens</name>
    <dbReference type="NCBI Taxonomy" id="294"/>
    <lineage>
        <taxon>Bacteria</taxon>
        <taxon>Pseudomonadati</taxon>
        <taxon>Pseudomonadota</taxon>
        <taxon>Gammaproteobacteria</taxon>
        <taxon>Pseudomonadales</taxon>
        <taxon>Pseudomonadaceae</taxon>
        <taxon>Pseudomonas</taxon>
    </lineage>
</organism>
<dbReference type="AlphaFoldDB" id="A0A0N9WBD9"/>
<dbReference type="GO" id="GO:0019877">
    <property type="term" value="P:diaminopimelate biosynthetic process"/>
    <property type="evidence" value="ECO:0007669"/>
    <property type="project" value="UniProtKB-ARBA"/>
</dbReference>
<sequence>MTQFMPLLKEIEHEMRELRHHLHANPELGYQEVETSELVAERLTRWGYAVTRGYAETAVIATLKKGTSPRVLGIRADMDALPILEKTGLPYASRIPGKMHACGHDGHTVMLLAAAYALAHGHPFDGTVHLIFQPAEEGLAGARRMIQEGVLQKFPCDAVFAAHNMPGYPVGKLGFRAGPFMASADQVNVTIHGKGGHGAMPHLSVDPVVVCASIIMALQTIVSRNVSPQDMSVITVGAINAGKASNVIPDSAHMLMSVRSLNNAVRDRLESQIKRLIHAQAEAFGATAEIHYSADYPLLVNDEEMTRFASQVAIDWLGEDEVMRDIVPFNGSEDFAYFLQQCPGCYLIIGNGDGEKSCMAHDPRYDFNDDILIRGAGYWVKLTEAFLPLNA</sequence>
<evidence type="ECO:0000259" key="3">
    <source>
        <dbReference type="Pfam" id="PF07687"/>
    </source>
</evidence>
<dbReference type="FunFam" id="3.30.70.360:FF:000001">
    <property type="entry name" value="N-acetyldiaminopimelate deacetylase"/>
    <property type="match status" value="1"/>
</dbReference>
<comment type="cofactor">
    <cofactor evidence="2">
        <name>Mn(2+)</name>
        <dbReference type="ChEBI" id="CHEBI:29035"/>
    </cofactor>
    <text evidence="2">The Mn(2+) ion enhances activity.</text>
</comment>
<dbReference type="InterPro" id="IPR017439">
    <property type="entry name" value="Amidohydrolase"/>
</dbReference>
<dbReference type="Proteomes" id="UP000066487">
    <property type="component" value="Chromosome"/>
</dbReference>
<keyword evidence="1 4" id="KW-0378">Hydrolase</keyword>
<dbReference type="InterPro" id="IPR002933">
    <property type="entry name" value="Peptidase_M20"/>
</dbReference>
<feature type="binding site" evidence="2">
    <location>
        <position position="104"/>
    </location>
    <ligand>
        <name>Mn(2+)</name>
        <dbReference type="ChEBI" id="CHEBI:29035"/>
        <label>2</label>
    </ligand>
</feature>
<reference evidence="5" key="1">
    <citation type="submission" date="2015-09" db="EMBL/GenBank/DDBJ databases">
        <title>Whole genome sequence of Pseudomonas fluorescens FW300-N2E3.</title>
        <authorList>
            <person name="Ray J."/>
            <person name="Melnyk R."/>
            <person name="Deutschbauer A."/>
        </authorList>
    </citation>
    <scope>NUCLEOTIDE SEQUENCE [LARGE SCALE GENOMIC DNA]</scope>
    <source>
        <strain evidence="5">FW300-N2E3</strain>
    </source>
</reference>
<evidence type="ECO:0000313" key="4">
    <source>
        <dbReference type="EMBL" id="ALI04741.1"/>
    </source>
</evidence>
<dbReference type="PANTHER" id="PTHR11014:SF63">
    <property type="entry name" value="METALLOPEPTIDASE, PUTATIVE (AFU_ORTHOLOGUE AFUA_6G09600)-RELATED"/>
    <property type="match status" value="1"/>
</dbReference>
<feature type="binding site" evidence="2">
    <location>
        <position position="102"/>
    </location>
    <ligand>
        <name>Mn(2+)</name>
        <dbReference type="ChEBI" id="CHEBI:29035"/>
        <label>2</label>
    </ligand>
</feature>
<dbReference type="InterPro" id="IPR036264">
    <property type="entry name" value="Bact_exopeptidase_dim_dom"/>
</dbReference>
<accession>A0A0N9WBD9</accession>
<dbReference type="SUPFAM" id="SSF53187">
    <property type="entry name" value="Zn-dependent exopeptidases"/>
    <property type="match status" value="1"/>
</dbReference>
<feature type="binding site" evidence="2">
    <location>
        <position position="163"/>
    </location>
    <ligand>
        <name>Mn(2+)</name>
        <dbReference type="ChEBI" id="CHEBI:29035"/>
        <label>2</label>
    </ligand>
</feature>
<keyword evidence="2" id="KW-0464">Manganese</keyword>